<dbReference type="AlphaFoldDB" id="A0A0M8ZXK7"/>
<accession>A0A0M8ZXK7</accession>
<protein>
    <submittedName>
        <fullName evidence="1">Uncharacterized protein</fullName>
    </submittedName>
</protein>
<proteinExistence type="predicted"/>
<dbReference type="EMBL" id="KQ435803">
    <property type="protein sequence ID" value="KOX73165.1"/>
    <property type="molecule type" value="Genomic_DNA"/>
</dbReference>
<name>A0A0M8ZXK7_9HYME</name>
<dbReference type="Proteomes" id="UP000053105">
    <property type="component" value="Unassembled WGS sequence"/>
</dbReference>
<evidence type="ECO:0000313" key="1">
    <source>
        <dbReference type="EMBL" id="KOX73165.1"/>
    </source>
</evidence>
<gene>
    <name evidence="1" type="ORF">WN51_14652</name>
</gene>
<evidence type="ECO:0000313" key="2">
    <source>
        <dbReference type="Proteomes" id="UP000053105"/>
    </source>
</evidence>
<sequence length="51" mass="5726">MRATWRGLGQRLTQNKVGHLGFHSSVRVHGGRANWINPSQLSALSERQNTD</sequence>
<reference evidence="1 2" key="1">
    <citation type="submission" date="2015-07" db="EMBL/GenBank/DDBJ databases">
        <title>The genome of Melipona quadrifasciata.</title>
        <authorList>
            <person name="Pan H."/>
            <person name="Kapheim K."/>
        </authorList>
    </citation>
    <scope>NUCLEOTIDE SEQUENCE [LARGE SCALE GENOMIC DNA]</scope>
    <source>
        <strain evidence="1">0111107301</strain>
        <tissue evidence="1">Whole body</tissue>
    </source>
</reference>
<organism evidence="1 2">
    <name type="scientific">Melipona quadrifasciata</name>
    <dbReference type="NCBI Taxonomy" id="166423"/>
    <lineage>
        <taxon>Eukaryota</taxon>
        <taxon>Metazoa</taxon>
        <taxon>Ecdysozoa</taxon>
        <taxon>Arthropoda</taxon>
        <taxon>Hexapoda</taxon>
        <taxon>Insecta</taxon>
        <taxon>Pterygota</taxon>
        <taxon>Neoptera</taxon>
        <taxon>Endopterygota</taxon>
        <taxon>Hymenoptera</taxon>
        <taxon>Apocrita</taxon>
        <taxon>Aculeata</taxon>
        <taxon>Apoidea</taxon>
        <taxon>Anthophila</taxon>
        <taxon>Apidae</taxon>
        <taxon>Melipona</taxon>
    </lineage>
</organism>
<keyword evidence="2" id="KW-1185">Reference proteome</keyword>